<organism evidence="1 2">
    <name type="scientific">Roridomyces roridus</name>
    <dbReference type="NCBI Taxonomy" id="1738132"/>
    <lineage>
        <taxon>Eukaryota</taxon>
        <taxon>Fungi</taxon>
        <taxon>Dikarya</taxon>
        <taxon>Basidiomycota</taxon>
        <taxon>Agaricomycotina</taxon>
        <taxon>Agaricomycetes</taxon>
        <taxon>Agaricomycetidae</taxon>
        <taxon>Agaricales</taxon>
        <taxon>Marasmiineae</taxon>
        <taxon>Mycenaceae</taxon>
        <taxon>Roridomyces</taxon>
    </lineage>
</organism>
<dbReference type="PANTHER" id="PTHR28037:SF1">
    <property type="entry name" value="ALCOHOL O-ACETYLTRANSFERASE 1-RELATED"/>
    <property type="match status" value="1"/>
</dbReference>
<evidence type="ECO:0008006" key="3">
    <source>
        <dbReference type="Google" id="ProtNLM"/>
    </source>
</evidence>
<dbReference type="AlphaFoldDB" id="A0AAD7F9S7"/>
<name>A0AAD7F9S7_9AGAR</name>
<dbReference type="SUPFAM" id="SSF52777">
    <property type="entry name" value="CoA-dependent acyltransferases"/>
    <property type="match status" value="1"/>
</dbReference>
<accession>A0AAD7F9S7</accession>
<dbReference type="InterPro" id="IPR010828">
    <property type="entry name" value="Atf2/Sli1-like"/>
</dbReference>
<reference evidence="1" key="1">
    <citation type="submission" date="2023-03" db="EMBL/GenBank/DDBJ databases">
        <title>Massive genome expansion in bonnet fungi (Mycena s.s.) driven by repeated elements and novel gene families across ecological guilds.</title>
        <authorList>
            <consortium name="Lawrence Berkeley National Laboratory"/>
            <person name="Harder C.B."/>
            <person name="Miyauchi S."/>
            <person name="Viragh M."/>
            <person name="Kuo A."/>
            <person name="Thoen E."/>
            <person name="Andreopoulos B."/>
            <person name="Lu D."/>
            <person name="Skrede I."/>
            <person name="Drula E."/>
            <person name="Henrissat B."/>
            <person name="Morin E."/>
            <person name="Kohler A."/>
            <person name="Barry K."/>
            <person name="LaButti K."/>
            <person name="Morin E."/>
            <person name="Salamov A."/>
            <person name="Lipzen A."/>
            <person name="Mereny Z."/>
            <person name="Hegedus B."/>
            <person name="Baldrian P."/>
            <person name="Stursova M."/>
            <person name="Weitz H."/>
            <person name="Taylor A."/>
            <person name="Grigoriev I.V."/>
            <person name="Nagy L.G."/>
            <person name="Martin F."/>
            <person name="Kauserud H."/>
        </authorList>
    </citation>
    <scope>NUCLEOTIDE SEQUENCE</scope>
    <source>
        <strain evidence="1">9284</strain>
    </source>
</reference>
<dbReference type="Gene3D" id="3.30.559.10">
    <property type="entry name" value="Chloramphenicol acetyltransferase-like domain"/>
    <property type="match status" value="1"/>
</dbReference>
<gene>
    <name evidence="1" type="ORF">FB45DRAFT_1140575</name>
</gene>
<dbReference type="EMBL" id="JARKIF010000065">
    <property type="protein sequence ID" value="KAJ7606009.1"/>
    <property type="molecule type" value="Genomic_DNA"/>
</dbReference>
<dbReference type="GO" id="GO:0008080">
    <property type="term" value="F:N-acetyltransferase activity"/>
    <property type="evidence" value="ECO:0007669"/>
    <property type="project" value="TreeGrafter"/>
</dbReference>
<dbReference type="Proteomes" id="UP001221142">
    <property type="component" value="Unassembled WGS sequence"/>
</dbReference>
<evidence type="ECO:0000313" key="1">
    <source>
        <dbReference type="EMBL" id="KAJ7606009.1"/>
    </source>
</evidence>
<evidence type="ECO:0000313" key="2">
    <source>
        <dbReference type="Proteomes" id="UP001221142"/>
    </source>
</evidence>
<dbReference type="PANTHER" id="PTHR28037">
    <property type="entry name" value="ALCOHOL O-ACETYLTRANSFERASE 1-RELATED"/>
    <property type="match status" value="1"/>
</dbReference>
<dbReference type="InterPro" id="IPR052058">
    <property type="entry name" value="Alcohol_O-acetyltransferase"/>
</dbReference>
<dbReference type="Gene3D" id="3.30.559.30">
    <property type="entry name" value="Nonribosomal peptide synthetase, condensation domain"/>
    <property type="match status" value="1"/>
</dbReference>
<dbReference type="InterPro" id="IPR023213">
    <property type="entry name" value="CAT-like_dom_sf"/>
</dbReference>
<comment type="caution">
    <text evidence="1">The sequence shown here is derived from an EMBL/GenBank/DDBJ whole genome shotgun (WGS) entry which is preliminary data.</text>
</comment>
<proteinExistence type="predicted"/>
<keyword evidence="2" id="KW-1185">Reference proteome</keyword>
<sequence length="478" mass="53294">MAHQITVAAHHHKRNALPHHVKNGTPPNFHVFSLSSMSPPKLRQLDTIERYHATRVYLELDTCIAASARYTTADDTVLTKEILFPALRVVIERHAALGICYDRRPDSKGIAFRRLSTLDLSRIVEFSDRDLQTAMEGQLSRGWTWDEEDMLPLWRVEVLPGNIVLLAMHHGVGDGLSTREFHYSLFRALQGASLPAYSTSVAVPELTLLPGIFHLTSARPSLWETLTMFWNAILPDPWNKPYSTWTGKPYPSTTSPVKPYVRLLSFTPAESDNFTKLCRSHNTTITAALYELAVTTFTQLITALPDAARYKIVFIYVANAFHELLGGESEICNYVESIPCTPRLHADFSWTGAAQASAEFRREKARGPSHLGLINWVAGDFAGFMKGELGKKRRSTLMLSNLGRSDVPAVEGKWSVDRIFFAQADSVAGAVMTMNVAGDGPKGGLNITFTWGEESVEMKFVEEFVSVFEKAVRSMSAE</sequence>
<dbReference type="Pfam" id="PF07247">
    <property type="entry name" value="AATase"/>
    <property type="match status" value="2"/>
</dbReference>
<protein>
    <recommendedName>
        <fullName evidence="3">Alcohol acetyltransferase</fullName>
    </recommendedName>
</protein>